<evidence type="ECO:0000256" key="8">
    <source>
        <dbReference type="PROSITE-ProRule" id="PRU00124"/>
    </source>
</evidence>
<keyword evidence="4" id="KW-0677">Repeat</keyword>
<evidence type="ECO:0000256" key="1">
    <source>
        <dbReference type="ARBA" id="ARBA00004167"/>
    </source>
</evidence>
<name>A0A1B0D634_PHLPP</name>
<protein>
    <submittedName>
        <fullName evidence="9">Uncharacterized protein</fullName>
    </submittedName>
</protein>
<dbReference type="Proteomes" id="UP000092462">
    <property type="component" value="Unassembled WGS sequence"/>
</dbReference>
<proteinExistence type="predicted"/>
<dbReference type="VEuPathDB" id="VectorBase:PPAI002943"/>
<keyword evidence="5" id="KW-1133">Transmembrane helix</keyword>
<keyword evidence="6" id="KW-0472">Membrane</keyword>
<evidence type="ECO:0000256" key="2">
    <source>
        <dbReference type="ARBA" id="ARBA00004308"/>
    </source>
</evidence>
<dbReference type="EMBL" id="AJVK01025689">
    <property type="status" value="NOT_ANNOTATED_CDS"/>
    <property type="molecule type" value="Genomic_DNA"/>
</dbReference>
<dbReference type="GO" id="GO:0005886">
    <property type="term" value="C:plasma membrane"/>
    <property type="evidence" value="ECO:0007669"/>
    <property type="project" value="TreeGrafter"/>
</dbReference>
<dbReference type="PROSITE" id="PS01209">
    <property type="entry name" value="LDLRA_1"/>
    <property type="match status" value="1"/>
</dbReference>
<keyword evidence="7 8" id="KW-1015">Disulfide bond</keyword>
<dbReference type="PROSITE" id="PS50068">
    <property type="entry name" value="LDLRA_2"/>
    <property type="match status" value="3"/>
</dbReference>
<dbReference type="Gene3D" id="4.10.400.10">
    <property type="entry name" value="Low-density Lipoprotein Receptor"/>
    <property type="match status" value="3"/>
</dbReference>
<dbReference type="InterPro" id="IPR036055">
    <property type="entry name" value="LDL_receptor-like_sf"/>
</dbReference>
<comment type="subcellular location">
    <subcellularLocation>
        <location evidence="2">Endomembrane system</location>
    </subcellularLocation>
    <subcellularLocation>
        <location evidence="1">Membrane</location>
        <topology evidence="1">Single-pass membrane protein</topology>
    </subcellularLocation>
</comment>
<evidence type="ECO:0000256" key="7">
    <source>
        <dbReference type="ARBA" id="ARBA00023157"/>
    </source>
</evidence>
<feature type="disulfide bond" evidence="8">
    <location>
        <begin position="53"/>
        <end position="65"/>
    </location>
</feature>
<dbReference type="InterPro" id="IPR002172">
    <property type="entry name" value="LDrepeatLR_classA_rpt"/>
</dbReference>
<dbReference type="EnsemblMetazoa" id="PPAI002943-RA">
    <property type="protein sequence ID" value="PPAI002943-PA"/>
    <property type="gene ID" value="PPAI002943"/>
</dbReference>
<dbReference type="InterPro" id="IPR023415">
    <property type="entry name" value="LDLR_class-A_CS"/>
</dbReference>
<keyword evidence="3" id="KW-0812">Transmembrane</keyword>
<dbReference type="InterPro" id="IPR050685">
    <property type="entry name" value="LDLR"/>
</dbReference>
<organism evidence="9 10">
    <name type="scientific">Phlebotomus papatasi</name>
    <name type="common">Sandfly</name>
    <dbReference type="NCBI Taxonomy" id="29031"/>
    <lineage>
        <taxon>Eukaryota</taxon>
        <taxon>Metazoa</taxon>
        <taxon>Ecdysozoa</taxon>
        <taxon>Arthropoda</taxon>
        <taxon>Hexapoda</taxon>
        <taxon>Insecta</taxon>
        <taxon>Pterygota</taxon>
        <taxon>Neoptera</taxon>
        <taxon>Endopterygota</taxon>
        <taxon>Diptera</taxon>
        <taxon>Nematocera</taxon>
        <taxon>Psychodoidea</taxon>
        <taxon>Psychodidae</taxon>
        <taxon>Phlebotomus</taxon>
        <taxon>Phlebotomus</taxon>
    </lineage>
</organism>
<dbReference type="Pfam" id="PF00057">
    <property type="entry name" value="Ldl_recept_a"/>
    <property type="match status" value="3"/>
</dbReference>
<comment type="caution">
    <text evidence="8">Lacks conserved residue(s) required for the propagation of feature annotation.</text>
</comment>
<sequence>SCDKYHPELPCEGHRCSIGKCLKHESVCNGEVDCPDGSDEWAENCPPRENTSCPITELKCANGKCIPKQLFCNHVDDCGDLSDEPDECSCFEYFRLTNPEKICDGFTNCYDKNDENNQFCECRREKFFCGSTSNTCVPREMVCDGIRDCPDGEDEEHCTGIRYPLYNSDGFGEIVEQSFGMWHTKCFPRKENLNRTAIGGICMHGNAEIRVMDDNLRNELDNTTISTLLGAPTKAVVANKFSPLQLNDDFVVFIKPSKSIVDVSEWSQEDYRKCIRNL</sequence>
<evidence type="ECO:0000313" key="9">
    <source>
        <dbReference type="EnsemblMetazoa" id="PPAI002943-PA"/>
    </source>
</evidence>
<dbReference type="CDD" id="cd00112">
    <property type="entry name" value="LDLa"/>
    <property type="match status" value="3"/>
</dbReference>
<dbReference type="EMBL" id="AJVK01025690">
    <property type="status" value="NOT_ANNOTATED_CDS"/>
    <property type="molecule type" value="Genomic_DNA"/>
</dbReference>
<dbReference type="SMART" id="SM00192">
    <property type="entry name" value="LDLa"/>
    <property type="match status" value="3"/>
</dbReference>
<dbReference type="PANTHER" id="PTHR24270:SF62">
    <property type="entry name" value="LOW-DENSITY LIPOPROTEIN RECEPTOR-RELATED PROTEIN 2"/>
    <property type="match status" value="1"/>
</dbReference>
<feature type="disulfide bond" evidence="8">
    <location>
        <begin position="143"/>
        <end position="158"/>
    </location>
</feature>
<evidence type="ECO:0000256" key="5">
    <source>
        <dbReference type="ARBA" id="ARBA00022989"/>
    </source>
</evidence>
<evidence type="ECO:0000313" key="10">
    <source>
        <dbReference type="Proteomes" id="UP000092462"/>
    </source>
</evidence>
<keyword evidence="10" id="KW-1185">Reference proteome</keyword>
<dbReference type="AlphaFoldDB" id="A0A1B0D634"/>
<dbReference type="SUPFAM" id="SSF57424">
    <property type="entry name" value="LDL receptor-like module"/>
    <property type="match status" value="3"/>
</dbReference>
<dbReference type="EMBL" id="AJVK01025688">
    <property type="status" value="NOT_ANNOTATED_CDS"/>
    <property type="molecule type" value="Genomic_DNA"/>
</dbReference>
<evidence type="ECO:0000256" key="4">
    <source>
        <dbReference type="ARBA" id="ARBA00022737"/>
    </source>
</evidence>
<feature type="disulfide bond" evidence="8">
    <location>
        <begin position="60"/>
        <end position="78"/>
    </location>
</feature>
<reference evidence="9" key="1">
    <citation type="submission" date="2022-08" db="UniProtKB">
        <authorList>
            <consortium name="EnsemblMetazoa"/>
        </authorList>
    </citation>
    <scope>IDENTIFICATION</scope>
    <source>
        <strain evidence="9">Israel</strain>
    </source>
</reference>
<dbReference type="PRINTS" id="PR00261">
    <property type="entry name" value="LDLRECEPTOR"/>
</dbReference>
<evidence type="ECO:0000256" key="3">
    <source>
        <dbReference type="ARBA" id="ARBA00022692"/>
    </source>
</evidence>
<dbReference type="VEuPathDB" id="VectorBase:PPAPM1_011215"/>
<accession>A0A1B0D634</accession>
<dbReference type="PANTHER" id="PTHR24270">
    <property type="entry name" value="LOW-DENSITY LIPOPROTEIN RECEPTOR-RELATED"/>
    <property type="match status" value="1"/>
</dbReference>
<evidence type="ECO:0000256" key="6">
    <source>
        <dbReference type="ARBA" id="ARBA00023136"/>
    </source>
</evidence>
<dbReference type="GO" id="GO:0016192">
    <property type="term" value="P:vesicle-mediated transport"/>
    <property type="evidence" value="ECO:0007669"/>
    <property type="project" value="UniProtKB-ARBA"/>
</dbReference>
<dbReference type="GO" id="GO:0012505">
    <property type="term" value="C:endomembrane system"/>
    <property type="evidence" value="ECO:0007669"/>
    <property type="project" value="UniProtKB-SubCell"/>
</dbReference>